<proteinExistence type="predicted"/>
<organism evidence="1 2">
    <name type="scientific">Candidatus Nitrosomaritimum aestuariumsis</name>
    <dbReference type="NCBI Taxonomy" id="3342354"/>
    <lineage>
        <taxon>Archaea</taxon>
        <taxon>Nitrososphaerota</taxon>
        <taxon>Nitrososphaeria</taxon>
        <taxon>Nitrosopumilales</taxon>
        <taxon>Nitrosopumilaceae</taxon>
        <taxon>Candidatus Nitrosomaritimum</taxon>
    </lineage>
</organism>
<reference evidence="1 2" key="1">
    <citation type="journal article" date="2020" name="Appl. Environ. Microbiol.">
        <title>Genomic Characteristics of a Novel Species of Ammonia-Oxidizing Archaea from the Jiulong River Estuary.</title>
        <authorList>
            <person name="Zou D."/>
            <person name="Wan R."/>
            <person name="Han L."/>
            <person name="Xu M.N."/>
            <person name="Liu Y."/>
            <person name="Liu H."/>
            <person name="Kao S.J."/>
            <person name="Li M."/>
        </authorList>
    </citation>
    <scope>NUCLEOTIDE SEQUENCE [LARGE SCALE GENOMIC DNA]</scope>
    <source>
        <strain evidence="1">W1bin1</strain>
    </source>
</reference>
<protein>
    <submittedName>
        <fullName evidence="1">Bifunctional precorrin-2 dehydrogenase/sirohydrochlorin ferrochelatase</fullName>
    </submittedName>
</protein>
<sequence length="217" mass="24684">MIVNLNLQNKKVVVVGGGKESLKRINSLLNQKCQITVISEKVSKSIENLSKKKLIKLKKQRIENIDFLTTEKPHLVITTTNDEKLNQKIINKAKKNKIIAYSSDSPETSDFSNPAIVDFEKIIQIAIFTGGKSPIMSKKIKGQIEKILEKTITKEDIAQIKIQQIARNLIKDKIDSQARRKSFLNSIISDKKIKQLIKDGQTKKVENHIIAMLRNWV</sequence>
<name>A0AC60VZN6_9ARCH</name>
<evidence type="ECO:0000313" key="1">
    <source>
        <dbReference type="EMBL" id="MBA4452880.1"/>
    </source>
</evidence>
<accession>A0AC60VZN6</accession>
<evidence type="ECO:0000313" key="2">
    <source>
        <dbReference type="Proteomes" id="UP000559653"/>
    </source>
</evidence>
<gene>
    <name evidence="1" type="ORF">H2B03_06930</name>
</gene>
<comment type="caution">
    <text evidence="1">The sequence shown here is derived from an EMBL/GenBank/DDBJ whole genome shotgun (WGS) entry which is preliminary data.</text>
</comment>
<dbReference type="Proteomes" id="UP000559653">
    <property type="component" value="Unassembled WGS sequence"/>
</dbReference>
<dbReference type="EMBL" id="JACEMZ010000051">
    <property type="protein sequence ID" value="MBA4452880.1"/>
    <property type="molecule type" value="Genomic_DNA"/>
</dbReference>